<organism evidence="1 2">
    <name type="scientific">Thomasclavelia ramosa</name>
    <dbReference type="NCBI Taxonomy" id="1547"/>
    <lineage>
        <taxon>Bacteria</taxon>
        <taxon>Bacillati</taxon>
        <taxon>Bacillota</taxon>
        <taxon>Erysipelotrichia</taxon>
        <taxon>Erysipelotrichales</taxon>
        <taxon>Coprobacillaceae</taxon>
        <taxon>Thomasclavelia</taxon>
    </lineage>
</organism>
<proteinExistence type="predicted"/>
<accession>A0A3E3EBR5</accession>
<evidence type="ECO:0000313" key="2">
    <source>
        <dbReference type="Proteomes" id="UP000261032"/>
    </source>
</evidence>
<gene>
    <name evidence="1" type="ORF">DXB93_12180</name>
</gene>
<dbReference type="Proteomes" id="UP000261032">
    <property type="component" value="Unassembled WGS sequence"/>
</dbReference>
<dbReference type="GeneID" id="78228981"/>
<sequence length="80" mass="9531">MSVIYKKATTREQVIKYIRDLDIYHIKKHGTVLVLPFTDKETKKLIVKELKRLGIYNKVKIVETNDVKKMYHKTIKDRAN</sequence>
<protein>
    <submittedName>
        <fullName evidence="1">Uncharacterized protein</fullName>
    </submittedName>
</protein>
<name>A0A3E3EBR5_9FIRM</name>
<dbReference type="AlphaFoldDB" id="A0A3E3EBR5"/>
<dbReference type="RefSeq" id="WP_008787723.1">
    <property type="nucleotide sequence ID" value="NZ_QUSL01000020.1"/>
</dbReference>
<reference evidence="1 2" key="1">
    <citation type="submission" date="2018-08" db="EMBL/GenBank/DDBJ databases">
        <title>A genome reference for cultivated species of the human gut microbiota.</title>
        <authorList>
            <person name="Zou Y."/>
            <person name="Xue W."/>
            <person name="Luo G."/>
        </authorList>
    </citation>
    <scope>NUCLEOTIDE SEQUENCE [LARGE SCALE GENOMIC DNA]</scope>
    <source>
        <strain evidence="1 2">OM06-4</strain>
    </source>
</reference>
<dbReference type="EMBL" id="QUSL01000020">
    <property type="protein sequence ID" value="RGD83783.1"/>
    <property type="molecule type" value="Genomic_DNA"/>
</dbReference>
<comment type="caution">
    <text evidence="1">The sequence shown here is derived from an EMBL/GenBank/DDBJ whole genome shotgun (WGS) entry which is preliminary data.</text>
</comment>
<evidence type="ECO:0000313" key="1">
    <source>
        <dbReference type="EMBL" id="RGD83783.1"/>
    </source>
</evidence>